<keyword evidence="2" id="KW-1185">Reference proteome</keyword>
<sequence length="293" mass="33138">MKSPSIIHSLNKIINKATFSSHISKKISPLLMLLFSLFLISCEEVVDVDLDTAPPRLVIEASIKWEKSTSGNVQQIHLTTTAPYYADEVPPVHNATVYITDEEGNQFDFIEEDNTGFYTTDSFIPVMSTTYNLTVVHDGETYMAKETLLPVSDLTYVTQNSGDVFSEEYIEIKAYFNDPADEENYYMYTFDAEKDNTIDVIEDRLVNGNEVFAFFVSEDIQSGEDVDISLSGISKQYYNYMYTLLAQANEGGGPFETQPATVRGNIINTTNPDNFAFGYFRLSETDKYTYTIE</sequence>
<dbReference type="InterPro" id="IPR025345">
    <property type="entry name" value="DUF4249"/>
</dbReference>
<evidence type="ECO:0000313" key="2">
    <source>
        <dbReference type="Proteomes" id="UP001153642"/>
    </source>
</evidence>
<dbReference type="RefSeq" id="WP_277899588.1">
    <property type="nucleotide sequence ID" value="NZ_JAPMUA010000002.1"/>
</dbReference>
<protein>
    <submittedName>
        <fullName evidence="1">DUF4249 domain-containing protein</fullName>
    </submittedName>
</protein>
<dbReference type="EMBL" id="JAPMUA010000002">
    <property type="protein sequence ID" value="MDG3585136.1"/>
    <property type="molecule type" value="Genomic_DNA"/>
</dbReference>
<gene>
    <name evidence="1" type="ORF">OSR52_04590</name>
</gene>
<reference evidence="1" key="1">
    <citation type="submission" date="2022-11" db="EMBL/GenBank/DDBJ databases">
        <title>High-quality draft genome sequence of Galbibacter sp. strain CMA-7.</title>
        <authorList>
            <person name="Wei L."/>
            <person name="Dong C."/>
            <person name="Shao Z."/>
        </authorList>
    </citation>
    <scope>NUCLEOTIDE SEQUENCE</scope>
    <source>
        <strain evidence="1">CMA-7</strain>
    </source>
</reference>
<organism evidence="1 2">
    <name type="scientific">Galbibacter pacificus</name>
    <dbReference type="NCBI Taxonomy" id="2996052"/>
    <lineage>
        <taxon>Bacteria</taxon>
        <taxon>Pseudomonadati</taxon>
        <taxon>Bacteroidota</taxon>
        <taxon>Flavobacteriia</taxon>
        <taxon>Flavobacteriales</taxon>
        <taxon>Flavobacteriaceae</taxon>
        <taxon>Galbibacter</taxon>
    </lineage>
</organism>
<name>A0ABT6FPE8_9FLAO</name>
<comment type="caution">
    <text evidence="1">The sequence shown here is derived from an EMBL/GenBank/DDBJ whole genome shotgun (WGS) entry which is preliminary data.</text>
</comment>
<dbReference type="Pfam" id="PF14054">
    <property type="entry name" value="DUF4249"/>
    <property type="match status" value="1"/>
</dbReference>
<accession>A0ABT6FPE8</accession>
<proteinExistence type="predicted"/>
<evidence type="ECO:0000313" key="1">
    <source>
        <dbReference type="EMBL" id="MDG3585136.1"/>
    </source>
</evidence>
<dbReference type="Proteomes" id="UP001153642">
    <property type="component" value="Unassembled WGS sequence"/>
</dbReference>